<keyword evidence="3" id="KW-1185">Reference proteome</keyword>
<evidence type="ECO:0000313" key="3">
    <source>
        <dbReference type="Proteomes" id="UP000782554"/>
    </source>
</evidence>
<feature type="region of interest" description="Disordered" evidence="1">
    <location>
        <begin position="29"/>
        <end position="63"/>
    </location>
</feature>
<evidence type="ECO:0000313" key="2">
    <source>
        <dbReference type="EMBL" id="MBX7502081.1"/>
    </source>
</evidence>
<accession>A0ABS7JWP5</accession>
<organism evidence="2 3">
    <name type="scientific">Qipengyuania mesophila</name>
    <dbReference type="NCBI Taxonomy" id="2867246"/>
    <lineage>
        <taxon>Bacteria</taxon>
        <taxon>Pseudomonadati</taxon>
        <taxon>Pseudomonadota</taxon>
        <taxon>Alphaproteobacteria</taxon>
        <taxon>Sphingomonadales</taxon>
        <taxon>Erythrobacteraceae</taxon>
        <taxon>Qipengyuania</taxon>
    </lineage>
</organism>
<comment type="caution">
    <text evidence="2">The sequence shown here is derived from an EMBL/GenBank/DDBJ whole genome shotgun (WGS) entry which is preliminary data.</text>
</comment>
<dbReference type="Proteomes" id="UP000782554">
    <property type="component" value="Unassembled WGS sequence"/>
</dbReference>
<evidence type="ECO:0000256" key="1">
    <source>
        <dbReference type="SAM" id="MobiDB-lite"/>
    </source>
</evidence>
<gene>
    <name evidence="2" type="ORF">K3181_11565</name>
</gene>
<reference evidence="2 3" key="1">
    <citation type="submission" date="2021-08" db="EMBL/GenBank/DDBJ databases">
        <title>Comparative Genomics Analysis of the Genus Qipengyuania Reveals Extensive Genetic Diversity and Metabolic Versatility, Including the Description of Fifteen Novel Species.</title>
        <authorList>
            <person name="Liu Y."/>
        </authorList>
    </citation>
    <scope>NUCLEOTIDE SEQUENCE [LARGE SCALE GENOMIC DNA]</scope>
    <source>
        <strain evidence="2 3">YG27</strain>
    </source>
</reference>
<name>A0ABS7JWP5_9SPHN</name>
<dbReference type="RefSeq" id="WP_221603257.1">
    <property type="nucleotide sequence ID" value="NZ_CAXPSY010000011.1"/>
</dbReference>
<feature type="compositionally biased region" description="Basic and acidic residues" evidence="1">
    <location>
        <begin position="44"/>
        <end position="63"/>
    </location>
</feature>
<protein>
    <submittedName>
        <fullName evidence="2">Uncharacterized protein</fullName>
    </submittedName>
</protein>
<sequence>MTMILIIVGSVFLTGMVALFISRNVEHGEARFGPDGQLPPYEPPVRDRSDMKVSIKQGSKIDE</sequence>
<proteinExistence type="predicted"/>
<dbReference type="EMBL" id="JAIGNU010000002">
    <property type="protein sequence ID" value="MBX7502081.1"/>
    <property type="molecule type" value="Genomic_DNA"/>
</dbReference>